<gene>
    <name evidence="1" type="ORF">BO95DRAFT_445306</name>
</gene>
<sequence>MALGRFAQPLHVVTTTVTLLFVFASFFLHYNSNTHLKPSILRKRALRVIIFQCISASYISEMIIISRQQHGLDPTPDHIFAAVTTALAWATTCLRKDILVTEATGLSVIALLFGIPGLVLDAIHLDRPAVHRTLIVLDSIRLLFVSGVLANCLFHARSQKTPLKSEEEEDMIPCLGEANGHSAHSPISYGTTRTDGIESSCSEDASDSETSSDEDEPDDSRTSQLRKTGSWIAYIQNFQVFLPFLIPRKDRKVQACLLVCVLCLIADRGLNVLVPRQLGIVADKLFARESPSTELGVYIALNLLHGQSGVEMILSLAKIPIKQFSYRQLTTTAFGHVMDLGMDFHSDRDSAEVMKAMEQGEALTNLVEVALLEIAPAILDTGVAFVFLYRKFTSTAALSMLIATLAFTTVEVITADWNVANRRRQTRAERAEARVLHQAIQGWPTVFIFNMFDHERARFGAAVDRHLQATRAWSQRDAYTTALTEAFFPATFALLATLVAREVQAGRASPGDFVFLVQYWDSLIWPIKYLSKDYRWLVAELVGAERLLDLLRTKPTVTDAPDALALDPSTVEGRIEFNNVTFAYATDKHHLPTLQNITLTASPGQTIALVGATGAGKSSLTKLLLRAYDLPQTPTAGTITLDAHDIRSLTQSSLRQTIGVVPQSPLLFNTSILDNLRYARPSASAAEIHAACRSAAIHEKILSFPKGYATKVGEQGVKLSGGEVQRLAIARVLLKNPAVLVLDEATSAVDTETEWVVQRALFGSHAPEDIGGGCGGKGMGMRKKRKRTTLVIAHRLSTVVRADLIVVLHEGRIVERGTHEGLLKERGRYFGLWERQLMGEEKEMPLVDIDGSSLP</sequence>
<dbReference type="EMBL" id="KZ825364">
    <property type="protein sequence ID" value="RAH43306.1"/>
    <property type="molecule type" value="Genomic_DNA"/>
</dbReference>
<keyword evidence="2" id="KW-1185">Reference proteome</keyword>
<evidence type="ECO:0000313" key="1">
    <source>
        <dbReference type="EMBL" id="RAH43306.1"/>
    </source>
</evidence>
<protein>
    <submittedName>
        <fullName evidence="1">Abc transporter</fullName>
    </submittedName>
</protein>
<name>A0ACD1G2D6_9EURO</name>
<dbReference type="Proteomes" id="UP000249057">
    <property type="component" value="Unassembled WGS sequence"/>
</dbReference>
<evidence type="ECO:0000313" key="2">
    <source>
        <dbReference type="Proteomes" id="UP000249057"/>
    </source>
</evidence>
<proteinExistence type="predicted"/>
<accession>A0ACD1G2D6</accession>
<organism evidence="1 2">
    <name type="scientific">Aspergillus brunneoviolaceus CBS 621.78</name>
    <dbReference type="NCBI Taxonomy" id="1450534"/>
    <lineage>
        <taxon>Eukaryota</taxon>
        <taxon>Fungi</taxon>
        <taxon>Dikarya</taxon>
        <taxon>Ascomycota</taxon>
        <taxon>Pezizomycotina</taxon>
        <taxon>Eurotiomycetes</taxon>
        <taxon>Eurotiomycetidae</taxon>
        <taxon>Eurotiales</taxon>
        <taxon>Aspergillaceae</taxon>
        <taxon>Aspergillus</taxon>
        <taxon>Aspergillus subgen. Circumdati</taxon>
    </lineage>
</organism>
<reference evidence="1" key="1">
    <citation type="submission" date="2018-02" db="EMBL/GenBank/DDBJ databases">
        <title>The genomes of Aspergillus section Nigri reveals drivers in fungal speciation.</title>
        <authorList>
            <consortium name="DOE Joint Genome Institute"/>
            <person name="Vesth T.C."/>
            <person name="Nybo J."/>
            <person name="Theobald S."/>
            <person name="Brandl J."/>
            <person name="Frisvad J.C."/>
            <person name="Nielsen K.F."/>
            <person name="Lyhne E.K."/>
            <person name="Kogle M.E."/>
            <person name="Kuo A."/>
            <person name="Riley R."/>
            <person name="Clum A."/>
            <person name="Nolan M."/>
            <person name="Lipzen A."/>
            <person name="Salamov A."/>
            <person name="Henrissat B."/>
            <person name="Wiebenga A."/>
            <person name="De vries R.P."/>
            <person name="Grigoriev I.V."/>
            <person name="Mortensen U.H."/>
            <person name="Andersen M.R."/>
            <person name="Baker S.E."/>
        </authorList>
    </citation>
    <scope>NUCLEOTIDE SEQUENCE</scope>
    <source>
        <strain evidence="1">CBS 621.78</strain>
    </source>
</reference>